<feature type="domain" description="A-factor biosynthesis hotdog" evidence="2">
    <location>
        <begin position="111"/>
        <end position="174"/>
    </location>
</feature>
<dbReference type="EMBL" id="CP163431">
    <property type="protein sequence ID" value="XDQ07064.1"/>
    <property type="molecule type" value="Genomic_DNA"/>
</dbReference>
<dbReference type="InterPro" id="IPR005509">
    <property type="entry name" value="AfsA_hotdog_dom"/>
</dbReference>
<gene>
    <name evidence="3" type="ORF">AB5J58_45800</name>
</gene>
<evidence type="ECO:0000256" key="1">
    <source>
        <dbReference type="SAM" id="MobiDB-lite"/>
    </source>
</evidence>
<evidence type="ECO:0000259" key="2">
    <source>
        <dbReference type="Pfam" id="PF03756"/>
    </source>
</evidence>
<name>A0AB39MM03_9ACTN</name>
<accession>A0AB39MM03</accession>
<organism evidence="3">
    <name type="scientific">Streptomyces sp. R08</name>
    <dbReference type="NCBI Taxonomy" id="3238624"/>
    <lineage>
        <taxon>Bacteria</taxon>
        <taxon>Bacillati</taxon>
        <taxon>Actinomycetota</taxon>
        <taxon>Actinomycetes</taxon>
        <taxon>Kitasatosporales</taxon>
        <taxon>Streptomycetaceae</taxon>
        <taxon>Streptomyces</taxon>
    </lineage>
</organism>
<dbReference type="Pfam" id="PF03756">
    <property type="entry name" value="AfsA"/>
    <property type="match status" value="1"/>
</dbReference>
<dbReference type="AlphaFoldDB" id="A0AB39MM03"/>
<protein>
    <submittedName>
        <fullName evidence="3">AfsA-related hotdog domain-containing protein</fullName>
    </submittedName>
</protein>
<feature type="region of interest" description="Disordered" evidence="1">
    <location>
        <begin position="1"/>
        <end position="31"/>
    </location>
</feature>
<dbReference type="Gene3D" id="3.10.129.10">
    <property type="entry name" value="Hotdog Thioesterase"/>
    <property type="match status" value="1"/>
</dbReference>
<dbReference type="SUPFAM" id="SSF54637">
    <property type="entry name" value="Thioesterase/thiol ester dehydrase-isomerase"/>
    <property type="match status" value="1"/>
</dbReference>
<dbReference type="InterPro" id="IPR029069">
    <property type="entry name" value="HotDog_dom_sf"/>
</dbReference>
<proteinExistence type="predicted"/>
<dbReference type="RefSeq" id="WP_369191895.1">
    <property type="nucleotide sequence ID" value="NZ_CP163431.1"/>
</dbReference>
<feature type="compositionally biased region" description="Basic and acidic residues" evidence="1">
    <location>
        <begin position="16"/>
        <end position="25"/>
    </location>
</feature>
<reference evidence="3" key="1">
    <citation type="submission" date="2024-07" db="EMBL/GenBank/DDBJ databases">
        <authorList>
            <person name="Yu S.T."/>
        </authorList>
    </citation>
    <scope>NUCLEOTIDE SEQUENCE</scope>
    <source>
        <strain evidence="3">R08</strain>
    </source>
</reference>
<evidence type="ECO:0000313" key="3">
    <source>
        <dbReference type="EMBL" id="XDQ07064.1"/>
    </source>
</evidence>
<sequence length="270" mass="30075">MTDHQTHSPSETNDDESPRQDDESLPRPPHQWVVGESFQHASVQPDFTTAAQLRDRLRRQPPDQDYPLRIRPGLGVDDTEWSDLTSELLKTYGTSVLPEGRPPTAVPRHSVLKHSRDNVLIGDAHVEGDAFQAQLAVVNDTEMLRDHTADQQHVPGMLLIEASIQLVTWAVSEIWLPPAGHPPYYAVMHASAFEFSRFVFPLPTRLTGTFTRTGPAEDDKIPLSAEVLVHQAGQDCSRVRIDLHAFRPALVFAIEDGQARRTLLRAAPAA</sequence>